<proteinExistence type="inferred from homology"/>
<evidence type="ECO:0000313" key="7">
    <source>
        <dbReference type="Proteomes" id="UP000321562"/>
    </source>
</evidence>
<comment type="caution">
    <text evidence="6">The sequence shown here is derived from an EMBL/GenBank/DDBJ whole genome shotgun (WGS) entry which is preliminary data.</text>
</comment>
<dbReference type="PROSITE" id="PS00687">
    <property type="entry name" value="ALDEHYDE_DEHYDR_GLU"/>
    <property type="match status" value="1"/>
</dbReference>
<dbReference type="EMBL" id="VOPL01000002">
    <property type="protein sequence ID" value="TXB70011.1"/>
    <property type="molecule type" value="Genomic_DNA"/>
</dbReference>
<dbReference type="InterPro" id="IPR016162">
    <property type="entry name" value="Ald_DH_N"/>
</dbReference>
<dbReference type="SUPFAM" id="SSF53720">
    <property type="entry name" value="ALDH-like"/>
    <property type="match status" value="1"/>
</dbReference>
<dbReference type="AlphaFoldDB" id="A0A5C6S7G7"/>
<evidence type="ECO:0000256" key="3">
    <source>
        <dbReference type="PROSITE-ProRule" id="PRU10007"/>
    </source>
</evidence>
<dbReference type="InterPro" id="IPR016163">
    <property type="entry name" value="Ald_DH_C"/>
</dbReference>
<keyword evidence="7" id="KW-1185">Reference proteome</keyword>
<dbReference type="InterPro" id="IPR015590">
    <property type="entry name" value="Aldehyde_DH_dom"/>
</dbReference>
<evidence type="ECO:0000313" key="6">
    <source>
        <dbReference type="EMBL" id="TXB70011.1"/>
    </source>
</evidence>
<dbReference type="PANTHER" id="PTHR11699">
    <property type="entry name" value="ALDEHYDE DEHYDROGENASE-RELATED"/>
    <property type="match status" value="1"/>
</dbReference>
<evidence type="ECO:0000256" key="4">
    <source>
        <dbReference type="RuleBase" id="RU003345"/>
    </source>
</evidence>
<feature type="domain" description="Aldehyde dehydrogenase" evidence="5">
    <location>
        <begin position="26"/>
        <end position="479"/>
    </location>
</feature>
<organism evidence="6 7">
    <name type="scientific">Paracoccus aurantiacus</name>
    <dbReference type="NCBI Taxonomy" id="2599412"/>
    <lineage>
        <taxon>Bacteria</taxon>
        <taxon>Pseudomonadati</taxon>
        <taxon>Pseudomonadota</taxon>
        <taxon>Alphaproteobacteria</taxon>
        <taxon>Rhodobacterales</taxon>
        <taxon>Paracoccaceae</taxon>
        <taxon>Paracoccus</taxon>
    </lineage>
</organism>
<dbReference type="GO" id="GO:0016620">
    <property type="term" value="F:oxidoreductase activity, acting on the aldehyde or oxo group of donors, NAD or NADP as acceptor"/>
    <property type="evidence" value="ECO:0007669"/>
    <property type="project" value="InterPro"/>
</dbReference>
<dbReference type="Gene3D" id="3.40.309.10">
    <property type="entry name" value="Aldehyde Dehydrogenase, Chain A, domain 2"/>
    <property type="match status" value="1"/>
</dbReference>
<dbReference type="InterPro" id="IPR016160">
    <property type="entry name" value="Ald_DH_CS_CYS"/>
</dbReference>
<dbReference type="InterPro" id="IPR029510">
    <property type="entry name" value="Ald_DH_CS_GLU"/>
</dbReference>
<dbReference type="RefSeq" id="WP_147097302.1">
    <property type="nucleotide sequence ID" value="NZ_JBHUFH010000001.1"/>
</dbReference>
<evidence type="ECO:0000256" key="1">
    <source>
        <dbReference type="ARBA" id="ARBA00009986"/>
    </source>
</evidence>
<dbReference type="InterPro" id="IPR016161">
    <property type="entry name" value="Ald_DH/histidinol_DH"/>
</dbReference>
<dbReference type="Gene3D" id="3.40.605.10">
    <property type="entry name" value="Aldehyde Dehydrogenase, Chain A, domain 1"/>
    <property type="match status" value="1"/>
</dbReference>
<evidence type="ECO:0000256" key="2">
    <source>
        <dbReference type="ARBA" id="ARBA00023002"/>
    </source>
</evidence>
<reference evidence="6 7" key="1">
    <citation type="submission" date="2019-08" db="EMBL/GenBank/DDBJ databases">
        <authorList>
            <person name="Ye J."/>
        </authorList>
    </citation>
    <scope>NUCLEOTIDE SEQUENCE [LARGE SCALE GENOMIC DNA]</scope>
    <source>
        <strain evidence="6 7">TK008</strain>
    </source>
</reference>
<dbReference type="PROSITE" id="PS00070">
    <property type="entry name" value="ALDEHYDE_DEHYDR_CYS"/>
    <property type="match status" value="1"/>
</dbReference>
<feature type="active site" evidence="3">
    <location>
        <position position="255"/>
    </location>
</feature>
<dbReference type="OrthoDB" id="7827050at2"/>
<sequence>MEDVVKDLWFEPGEILIGGRWQRCRDSLAVENPSDGAEIAEIARGTAADIDAAVAAAASARAGEWGRMTAAERGRILSRIGQAVADRAEELARLESLDVGKPLKQARADALALARYLEFYGGAADKIMGDTIPYLDGYTVWTLREPHGVTGHIVPWNYPMQIIGRSVGAALAMGNAAVLKPAEEASLTALAFARIATEAGLPEGALNLVTGLGEEAGAALSRHPGVHHVSFTGSVGVGALIQQAAAANAVPVTLELGGKSPQLVFADADLERALPFLVNAGVQNAGQTCSAASRILVERSRHDEVVERMARAYRALRVGPALDDLEVGPLISARQKQIVEGYLAQSDGLDIAATGQLAANLPEGGHYVAPHLLTGATGDHRLAQEEIFGPVQVVIPFDDEDHAVAIANGTEYGLVAAAWTQDGPRGLRLSRKLSAGQVFLNNYGAGGGVELPFGGIGKSGHGREKGFEALYGFSTLKTVAAWHG</sequence>
<dbReference type="Proteomes" id="UP000321562">
    <property type="component" value="Unassembled WGS sequence"/>
</dbReference>
<gene>
    <name evidence="6" type="ORF">FQV27_07900</name>
</gene>
<evidence type="ECO:0000259" key="5">
    <source>
        <dbReference type="Pfam" id="PF00171"/>
    </source>
</evidence>
<dbReference type="Pfam" id="PF00171">
    <property type="entry name" value="Aldedh"/>
    <property type="match status" value="1"/>
</dbReference>
<keyword evidence="2 4" id="KW-0560">Oxidoreductase</keyword>
<dbReference type="CDD" id="cd07109">
    <property type="entry name" value="ALDH_AAS00426"/>
    <property type="match status" value="1"/>
</dbReference>
<protein>
    <submittedName>
        <fullName evidence="6">Aldehyde dehydrogenase family protein</fullName>
    </submittedName>
</protein>
<comment type="similarity">
    <text evidence="1 4">Belongs to the aldehyde dehydrogenase family.</text>
</comment>
<name>A0A5C6S7G7_9RHOB</name>
<accession>A0A5C6S7G7</accession>
<dbReference type="FunFam" id="3.40.605.10:FF:000007">
    <property type="entry name" value="NAD/NADP-dependent betaine aldehyde dehydrogenase"/>
    <property type="match status" value="1"/>
</dbReference>